<dbReference type="Proteomes" id="UP001303899">
    <property type="component" value="Unassembled WGS sequence"/>
</dbReference>
<evidence type="ECO:0000313" key="1">
    <source>
        <dbReference type="EMBL" id="MEA5402885.1"/>
    </source>
</evidence>
<gene>
    <name evidence="1" type="ORF">VB776_08165</name>
</gene>
<evidence type="ECO:0000313" key="2">
    <source>
        <dbReference type="Proteomes" id="UP001303899"/>
    </source>
</evidence>
<organism evidence="1 2">
    <name type="scientific">Arcicella gelida</name>
    <dbReference type="NCBI Taxonomy" id="2984195"/>
    <lineage>
        <taxon>Bacteria</taxon>
        <taxon>Pseudomonadati</taxon>
        <taxon>Bacteroidota</taxon>
        <taxon>Cytophagia</taxon>
        <taxon>Cytophagales</taxon>
        <taxon>Flectobacillaceae</taxon>
        <taxon>Arcicella</taxon>
    </lineage>
</organism>
<accession>A0ABU5S368</accession>
<name>A0ABU5S368_9BACT</name>
<dbReference type="EMBL" id="JAYGIL010000008">
    <property type="protein sequence ID" value="MEA5402885.1"/>
    <property type="molecule type" value="Genomic_DNA"/>
</dbReference>
<comment type="caution">
    <text evidence="1">The sequence shown here is derived from an EMBL/GenBank/DDBJ whole genome shotgun (WGS) entry which is preliminary data.</text>
</comment>
<reference evidence="1 2" key="1">
    <citation type="submission" date="2023-12" db="EMBL/GenBank/DDBJ databases">
        <title>Novel species of the genus Arcicella isolated from rivers.</title>
        <authorList>
            <person name="Lu H."/>
        </authorList>
    </citation>
    <scope>NUCLEOTIDE SEQUENCE [LARGE SCALE GENOMIC DNA]</scope>
    <source>
        <strain evidence="1 2">DC2W</strain>
    </source>
</reference>
<dbReference type="RefSeq" id="WP_323327873.1">
    <property type="nucleotide sequence ID" value="NZ_JAYGIL010000008.1"/>
</dbReference>
<keyword evidence="2" id="KW-1185">Reference proteome</keyword>
<sequence>MYKLLYYTLFVTLLCAKGIICYSQSTNNCDGIAISGNTGATYSFSDYESQMTGVTITDALAVQYNPNSSTCNGWSLRVRTTDNFTNGANFVAPQYISLRFNRVSQGSPTASEIGVSNNDYPLSISDVTLISNSNAAFSDYTEHTFDMVIQGGNHLLVPNGTYTSSLIFTLYNQNNQAVSTVTIPVAFQVQTTANNSFTMLLQNGAEMVNMVFNTVNDYSSEKSVNIANGLKVIASAPYQVIVKTSTDVLTSSTSSATIPVNVISLEASQSTATNADISFYTRQLSLNEQVLISTANPLDISQQMVEYNLIYAISANTSNLMQPSGRYSVNIIFVVLPQ</sequence>
<proteinExistence type="predicted"/>
<protein>
    <submittedName>
        <fullName evidence="1">Uncharacterized protein</fullName>
    </submittedName>
</protein>